<reference evidence="1 2" key="1">
    <citation type="journal article" date="2013" name="Genome Biol.">
        <title>The genome sequence of the most widely cultivated cacao type and its use to identify candidate genes regulating pod color.</title>
        <authorList>
            <person name="Motamayor J.C."/>
            <person name="Mockaitis K."/>
            <person name="Schmutz J."/>
            <person name="Haiminen N."/>
            <person name="Iii D.L."/>
            <person name="Cornejo O."/>
            <person name="Findley S.D."/>
            <person name="Zheng P."/>
            <person name="Utro F."/>
            <person name="Royaert S."/>
            <person name="Saski C."/>
            <person name="Jenkins J."/>
            <person name="Podicheti R."/>
            <person name="Zhao M."/>
            <person name="Scheffler B.E."/>
            <person name="Stack J.C."/>
            <person name="Feltus F.A."/>
            <person name="Mustiga G.M."/>
            <person name="Amores F."/>
            <person name="Phillips W."/>
            <person name="Marelli J.P."/>
            <person name="May G.D."/>
            <person name="Shapiro H."/>
            <person name="Ma J."/>
            <person name="Bustamante C.D."/>
            <person name="Schnell R.J."/>
            <person name="Main D."/>
            <person name="Gilbert D."/>
            <person name="Parida L."/>
            <person name="Kuhn D.N."/>
        </authorList>
    </citation>
    <scope>NUCLEOTIDE SEQUENCE [LARGE SCALE GENOMIC DNA]</scope>
    <source>
        <strain evidence="2">cv. Matina 1-6</strain>
    </source>
</reference>
<dbReference type="HOGENOM" id="CLU_2101341_0_0_1"/>
<name>A0A061EFE5_THECC</name>
<accession>A0A061EFE5</accession>
<evidence type="ECO:0000313" key="2">
    <source>
        <dbReference type="Proteomes" id="UP000026915"/>
    </source>
</evidence>
<organism evidence="1 2">
    <name type="scientific">Theobroma cacao</name>
    <name type="common">Cacao</name>
    <name type="synonym">Cocoa</name>
    <dbReference type="NCBI Taxonomy" id="3641"/>
    <lineage>
        <taxon>Eukaryota</taxon>
        <taxon>Viridiplantae</taxon>
        <taxon>Streptophyta</taxon>
        <taxon>Embryophyta</taxon>
        <taxon>Tracheophyta</taxon>
        <taxon>Spermatophyta</taxon>
        <taxon>Magnoliopsida</taxon>
        <taxon>eudicotyledons</taxon>
        <taxon>Gunneridae</taxon>
        <taxon>Pentapetalae</taxon>
        <taxon>rosids</taxon>
        <taxon>malvids</taxon>
        <taxon>Malvales</taxon>
        <taxon>Malvaceae</taxon>
        <taxon>Byttnerioideae</taxon>
        <taxon>Theobroma</taxon>
    </lineage>
</organism>
<dbReference type="Proteomes" id="UP000026915">
    <property type="component" value="Chromosome 4"/>
</dbReference>
<protein>
    <submittedName>
        <fullName evidence="1">Uncharacterized protein</fullName>
    </submittedName>
</protein>
<gene>
    <name evidence="1" type="ORF">TCM_018777</name>
</gene>
<evidence type="ECO:0000313" key="1">
    <source>
        <dbReference type="EMBL" id="EOY03690.1"/>
    </source>
</evidence>
<dbReference type="InParanoid" id="A0A061EFE5"/>
<keyword evidence="2" id="KW-1185">Reference proteome</keyword>
<dbReference type="AlphaFoldDB" id="A0A061EFE5"/>
<dbReference type="Gramene" id="EOY03690">
    <property type="protein sequence ID" value="EOY03690"/>
    <property type="gene ID" value="TCM_018777"/>
</dbReference>
<proteinExistence type="predicted"/>
<dbReference type="EMBL" id="CM001882">
    <property type="protein sequence ID" value="EOY03690.1"/>
    <property type="molecule type" value="Genomic_DNA"/>
</dbReference>
<sequence>MPIETPQGSCINFRTSLMSNSYQISKFKGLQIICKSEHNILFSSSQGHFRHFIFFLKISKLAKNVVGNKLDLKSTLSLSKTYIHLVLKSYYLTLMLKSYTEFIKKIVNLFLLLTFN</sequence>